<gene>
    <name evidence="2" type="ORF">SAMN05192553_102622</name>
</gene>
<evidence type="ECO:0000259" key="1">
    <source>
        <dbReference type="Pfam" id="PF10108"/>
    </source>
</evidence>
<dbReference type="OrthoDB" id="9773351at2"/>
<name>A0A1H6WQR7_9BACT</name>
<dbReference type="STRING" id="1416801.SAMN05192553_102622"/>
<dbReference type="Gene3D" id="3.30.420.10">
    <property type="entry name" value="Ribonuclease H-like superfamily/Ribonuclease H"/>
    <property type="match status" value="1"/>
</dbReference>
<dbReference type="AlphaFoldDB" id="A0A1H6WQR7"/>
<protein>
    <recommendedName>
        <fullName evidence="1">Predicted 3'-5' exonuclease PolB-like domain-containing protein</fullName>
    </recommendedName>
</protein>
<dbReference type="Proteomes" id="UP000199403">
    <property type="component" value="Unassembled WGS sequence"/>
</dbReference>
<proteinExistence type="predicted"/>
<dbReference type="EMBL" id="FNZH01000002">
    <property type="protein sequence ID" value="SEJ14675.1"/>
    <property type="molecule type" value="Genomic_DNA"/>
</dbReference>
<dbReference type="InterPro" id="IPR036397">
    <property type="entry name" value="RNaseH_sf"/>
</dbReference>
<sequence>MTGFFEQLSDILFLDIETISGTKSLEELPPRMQEEWKKKAQYLPQREDKEPAELYFEKAGIYAEFGRIICVGVGYFTYRKEEDLLQYRTKSFAAETEHELLWTFRELLGKRDWTLCAHNGKEFDIPYLCRRMLANQIPLPEVLQLAGKRPWEIRHLDTLELWKFGDYKHYTRLDLLAALFDIPSSKDGIDGSEVNARYYHANGLDTIRDYCLRDVEVTARIYLAYQGLPGNLEFDRINLDEDASSDTPAPE</sequence>
<dbReference type="GO" id="GO:0003676">
    <property type="term" value="F:nucleic acid binding"/>
    <property type="evidence" value="ECO:0007669"/>
    <property type="project" value="InterPro"/>
</dbReference>
<evidence type="ECO:0000313" key="3">
    <source>
        <dbReference type="Proteomes" id="UP000199403"/>
    </source>
</evidence>
<dbReference type="SUPFAM" id="SSF53098">
    <property type="entry name" value="Ribonuclease H-like"/>
    <property type="match status" value="1"/>
</dbReference>
<dbReference type="InterPro" id="IPR012337">
    <property type="entry name" value="RNaseH-like_sf"/>
</dbReference>
<dbReference type="CDD" id="cd05782">
    <property type="entry name" value="DNA_polB_like1_exo"/>
    <property type="match status" value="1"/>
</dbReference>
<organism evidence="2 3">
    <name type="scientific">Cyclobacterium xiamenense</name>
    <dbReference type="NCBI Taxonomy" id="1297121"/>
    <lineage>
        <taxon>Bacteria</taxon>
        <taxon>Pseudomonadati</taxon>
        <taxon>Bacteroidota</taxon>
        <taxon>Cytophagia</taxon>
        <taxon>Cytophagales</taxon>
        <taxon>Cyclobacteriaceae</taxon>
        <taxon>Cyclobacterium</taxon>
    </lineage>
</organism>
<reference evidence="3" key="1">
    <citation type="submission" date="2016-10" db="EMBL/GenBank/DDBJ databases">
        <authorList>
            <person name="Varghese N."/>
            <person name="Submissions S."/>
        </authorList>
    </citation>
    <scope>NUCLEOTIDE SEQUENCE [LARGE SCALE GENOMIC DNA]</scope>
    <source>
        <strain evidence="3">IBRC-M 10761</strain>
    </source>
</reference>
<feature type="domain" description="Predicted 3'-5' exonuclease PolB-like" evidence="1">
    <location>
        <begin position="86"/>
        <end position="237"/>
    </location>
</feature>
<dbReference type="InterPro" id="IPR019288">
    <property type="entry name" value="3'-5'_exonuclease_PolB-like"/>
</dbReference>
<evidence type="ECO:0000313" key="2">
    <source>
        <dbReference type="EMBL" id="SEJ14675.1"/>
    </source>
</evidence>
<dbReference type="RefSeq" id="WP_092172803.1">
    <property type="nucleotide sequence ID" value="NZ_FNZH01000002.1"/>
</dbReference>
<keyword evidence="3" id="KW-1185">Reference proteome</keyword>
<dbReference type="Pfam" id="PF10108">
    <property type="entry name" value="DNA_pol_B_exo2"/>
    <property type="match status" value="1"/>
</dbReference>
<accession>A0A1H6WQR7</accession>